<keyword evidence="8" id="KW-0902">Two-component regulatory system</keyword>
<evidence type="ECO:0000256" key="8">
    <source>
        <dbReference type="ARBA" id="ARBA00023012"/>
    </source>
</evidence>
<dbReference type="InterPro" id="IPR036890">
    <property type="entry name" value="HATPase_C_sf"/>
</dbReference>
<feature type="transmembrane region" description="Helical" evidence="9">
    <location>
        <begin position="164"/>
        <end position="182"/>
    </location>
</feature>
<dbReference type="Gene3D" id="3.30.565.10">
    <property type="entry name" value="Histidine kinase-like ATPase, C-terminal domain"/>
    <property type="match status" value="1"/>
</dbReference>
<comment type="caution">
    <text evidence="11">The sequence shown here is derived from an EMBL/GenBank/DDBJ whole genome shotgun (WGS) entry which is preliminary data.</text>
</comment>
<dbReference type="InterPro" id="IPR011712">
    <property type="entry name" value="Sig_transdc_His_kin_sub3_dim/P"/>
</dbReference>
<feature type="transmembrane region" description="Helical" evidence="9">
    <location>
        <begin position="68"/>
        <end position="86"/>
    </location>
</feature>
<evidence type="ECO:0000259" key="10">
    <source>
        <dbReference type="Pfam" id="PF07730"/>
    </source>
</evidence>
<dbReference type="Gene3D" id="1.20.5.1930">
    <property type="match status" value="1"/>
</dbReference>
<dbReference type="EMBL" id="BMNI01000011">
    <property type="protein sequence ID" value="GGO93226.1"/>
    <property type="molecule type" value="Genomic_DNA"/>
</dbReference>
<keyword evidence="3" id="KW-0597">Phosphoprotein</keyword>
<feature type="transmembrane region" description="Helical" evidence="9">
    <location>
        <begin position="141"/>
        <end position="158"/>
    </location>
</feature>
<evidence type="ECO:0000256" key="1">
    <source>
        <dbReference type="ARBA" id="ARBA00000085"/>
    </source>
</evidence>
<evidence type="ECO:0000313" key="12">
    <source>
        <dbReference type="Proteomes" id="UP000655410"/>
    </source>
</evidence>
<keyword evidence="12" id="KW-1185">Reference proteome</keyword>
<keyword evidence="5" id="KW-0547">Nucleotide-binding</keyword>
<dbReference type="InterPro" id="IPR050482">
    <property type="entry name" value="Sensor_HK_TwoCompSys"/>
</dbReference>
<evidence type="ECO:0000256" key="4">
    <source>
        <dbReference type="ARBA" id="ARBA00022679"/>
    </source>
</evidence>
<keyword evidence="4" id="KW-0808">Transferase</keyword>
<feature type="transmembrane region" description="Helical" evidence="9">
    <location>
        <begin position="41"/>
        <end position="62"/>
    </location>
</feature>
<keyword evidence="6" id="KW-0418">Kinase</keyword>
<proteinExistence type="predicted"/>
<evidence type="ECO:0000256" key="2">
    <source>
        <dbReference type="ARBA" id="ARBA00012438"/>
    </source>
</evidence>
<feature type="transmembrane region" description="Helical" evidence="9">
    <location>
        <begin position="93"/>
        <end position="113"/>
    </location>
</feature>
<keyword evidence="9" id="KW-0472">Membrane</keyword>
<name>A0ABQ2NE68_9ACTN</name>
<evidence type="ECO:0000256" key="5">
    <source>
        <dbReference type="ARBA" id="ARBA00022741"/>
    </source>
</evidence>
<gene>
    <name evidence="11" type="ORF">GCM10011584_31440</name>
</gene>
<evidence type="ECO:0000256" key="6">
    <source>
        <dbReference type="ARBA" id="ARBA00022777"/>
    </source>
</evidence>
<evidence type="ECO:0000256" key="3">
    <source>
        <dbReference type="ARBA" id="ARBA00022553"/>
    </source>
</evidence>
<protein>
    <recommendedName>
        <fullName evidence="2">histidine kinase</fullName>
        <ecNumber evidence="2">2.7.13.3</ecNumber>
    </recommendedName>
</protein>
<keyword evidence="7" id="KW-0067">ATP-binding</keyword>
<dbReference type="PANTHER" id="PTHR24421:SF10">
    <property type="entry name" value="NITRATE_NITRITE SENSOR PROTEIN NARQ"/>
    <property type="match status" value="1"/>
</dbReference>
<dbReference type="Pfam" id="PF07730">
    <property type="entry name" value="HisKA_3"/>
    <property type="match status" value="1"/>
</dbReference>
<reference evidence="12" key="1">
    <citation type="journal article" date="2019" name="Int. J. Syst. Evol. Microbiol.">
        <title>The Global Catalogue of Microorganisms (GCM) 10K type strain sequencing project: providing services to taxonomists for standard genome sequencing and annotation.</title>
        <authorList>
            <consortium name="The Broad Institute Genomics Platform"/>
            <consortium name="The Broad Institute Genome Sequencing Center for Infectious Disease"/>
            <person name="Wu L."/>
            <person name="Ma J."/>
        </authorList>
    </citation>
    <scope>NUCLEOTIDE SEQUENCE [LARGE SCALE GENOMIC DNA]</scope>
    <source>
        <strain evidence="12">CGMCC 4.7371</strain>
    </source>
</reference>
<dbReference type="CDD" id="cd16917">
    <property type="entry name" value="HATPase_UhpB-NarQ-NarX-like"/>
    <property type="match status" value="1"/>
</dbReference>
<evidence type="ECO:0000313" key="11">
    <source>
        <dbReference type="EMBL" id="GGO93226.1"/>
    </source>
</evidence>
<organism evidence="11 12">
    <name type="scientific">Nocardioides phosphati</name>
    <dbReference type="NCBI Taxonomy" id="1867775"/>
    <lineage>
        <taxon>Bacteria</taxon>
        <taxon>Bacillati</taxon>
        <taxon>Actinomycetota</taxon>
        <taxon>Actinomycetes</taxon>
        <taxon>Propionibacteriales</taxon>
        <taxon>Nocardioidaceae</taxon>
        <taxon>Nocardioides</taxon>
    </lineage>
</organism>
<keyword evidence="9" id="KW-1133">Transmembrane helix</keyword>
<dbReference type="EC" id="2.7.13.3" evidence="2"/>
<keyword evidence="9" id="KW-0812">Transmembrane</keyword>
<evidence type="ECO:0000256" key="7">
    <source>
        <dbReference type="ARBA" id="ARBA00022840"/>
    </source>
</evidence>
<dbReference type="PANTHER" id="PTHR24421">
    <property type="entry name" value="NITRATE/NITRITE SENSOR PROTEIN NARX-RELATED"/>
    <property type="match status" value="1"/>
</dbReference>
<dbReference type="SUPFAM" id="SSF55874">
    <property type="entry name" value="ATPase domain of HSP90 chaperone/DNA topoisomerase II/histidine kinase"/>
    <property type="match status" value="1"/>
</dbReference>
<evidence type="ECO:0000256" key="9">
    <source>
        <dbReference type="SAM" id="Phobius"/>
    </source>
</evidence>
<sequence>MILLPRADVATPAPPYAGQVPVQTMIEKLSARWERHGYPRFVWWIPLVMYGSTAIALLIGVAQRAGSGHALAAAGLALLSAVPWALDAAAVRLRWWMTVPIAAVPVLVLMAAYPVSYDFAVFALVMLVGHLGALEKFAASLAATALVGAAVAALGMTGQIEASALWVAAVVVGWDIGFIMQYQQRRLDAQESAAVTAQAQAVLEEHQRIAREVHDVIAHSLSVTLLHVTAARRMLEDDDLLPGDIREAGEALDDAERVGRQAMAEIRHTVGLLGADSGAVHPAPDLSELPALVSEFRAAGLDVVLDISGTPEAVPQQAALGLYRIAQESLSNVAKHQPRARTVVVLEADADCQELQVWNTLPAGPASPAAEGGGAGIPGMRQRAVLLGGAFSAGERDGVWVVEARLPGEAPSRCRLGLPKLLRAPSLRPTTGPA</sequence>
<feature type="domain" description="Signal transduction histidine kinase subgroup 3 dimerisation and phosphoacceptor" evidence="10">
    <location>
        <begin position="205"/>
        <end position="273"/>
    </location>
</feature>
<dbReference type="Proteomes" id="UP000655410">
    <property type="component" value="Unassembled WGS sequence"/>
</dbReference>
<accession>A0ABQ2NE68</accession>
<comment type="catalytic activity">
    <reaction evidence="1">
        <text>ATP + protein L-histidine = ADP + protein N-phospho-L-histidine.</text>
        <dbReference type="EC" id="2.7.13.3"/>
    </reaction>
</comment>